<keyword evidence="2" id="KW-1185">Reference proteome</keyword>
<organism evidence="1 2">
    <name type="scientific">Streptomyces heliomycini</name>
    <dbReference type="NCBI Taxonomy" id="284032"/>
    <lineage>
        <taxon>Bacteria</taxon>
        <taxon>Bacillati</taxon>
        <taxon>Actinomycetota</taxon>
        <taxon>Actinomycetes</taxon>
        <taxon>Kitasatosporales</taxon>
        <taxon>Streptomycetaceae</taxon>
        <taxon>Streptomyces</taxon>
    </lineage>
</organism>
<reference evidence="1 2" key="1">
    <citation type="submission" date="2024-09" db="EMBL/GenBank/DDBJ databases">
        <authorList>
            <person name="Sun Q."/>
            <person name="Mori K."/>
        </authorList>
    </citation>
    <scope>NUCLEOTIDE SEQUENCE [LARGE SCALE GENOMIC DNA]</scope>
    <source>
        <strain evidence="1 2">JCM 9767</strain>
    </source>
</reference>
<protein>
    <submittedName>
        <fullName evidence="1">Uncharacterized protein</fullName>
    </submittedName>
</protein>
<gene>
    <name evidence="1" type="ORF">ACFFUA_15645</name>
</gene>
<dbReference type="RefSeq" id="WP_366482097.1">
    <property type="nucleotide sequence ID" value="NZ_JBHMDI010000035.1"/>
</dbReference>
<sequence length="82" mass="9219">MLRTLLALITRGTGRHRKPQKPTSTPLAARLDAGARGARVVRRTGRGLPSRYVIEAETVDLVRPYFRAFEEQTRRQAEECAA</sequence>
<proteinExistence type="predicted"/>
<evidence type="ECO:0000313" key="1">
    <source>
        <dbReference type="EMBL" id="MFB9348879.1"/>
    </source>
</evidence>
<name>A0ABV5L9N2_9ACTN</name>
<accession>A0ABV5L9N2</accession>
<evidence type="ECO:0000313" key="2">
    <source>
        <dbReference type="Proteomes" id="UP001589753"/>
    </source>
</evidence>
<dbReference type="EMBL" id="JBHMDI010000035">
    <property type="protein sequence ID" value="MFB9348879.1"/>
    <property type="molecule type" value="Genomic_DNA"/>
</dbReference>
<comment type="caution">
    <text evidence="1">The sequence shown here is derived from an EMBL/GenBank/DDBJ whole genome shotgun (WGS) entry which is preliminary data.</text>
</comment>
<dbReference type="Proteomes" id="UP001589753">
    <property type="component" value="Unassembled WGS sequence"/>
</dbReference>